<dbReference type="AlphaFoldDB" id="A0AAV4MMW9"/>
<sequence>MRDGIEAARFLFGQGTLEKICSKRDKEVDSKFSLTTPRSSMIKVNQLLGFDSKCDKEIASKVIVTKPRMSTIIQLANS</sequence>
<evidence type="ECO:0000313" key="2">
    <source>
        <dbReference type="Proteomes" id="UP001054945"/>
    </source>
</evidence>
<keyword evidence="2" id="KW-1185">Reference proteome</keyword>
<comment type="caution">
    <text evidence="1">The sequence shown here is derived from an EMBL/GenBank/DDBJ whole genome shotgun (WGS) entry which is preliminary data.</text>
</comment>
<organism evidence="1 2">
    <name type="scientific">Caerostris extrusa</name>
    <name type="common">Bark spider</name>
    <name type="synonym">Caerostris bankana</name>
    <dbReference type="NCBI Taxonomy" id="172846"/>
    <lineage>
        <taxon>Eukaryota</taxon>
        <taxon>Metazoa</taxon>
        <taxon>Ecdysozoa</taxon>
        <taxon>Arthropoda</taxon>
        <taxon>Chelicerata</taxon>
        <taxon>Arachnida</taxon>
        <taxon>Araneae</taxon>
        <taxon>Araneomorphae</taxon>
        <taxon>Entelegynae</taxon>
        <taxon>Araneoidea</taxon>
        <taxon>Araneidae</taxon>
        <taxon>Caerostris</taxon>
    </lineage>
</organism>
<name>A0AAV4MMW9_CAEEX</name>
<dbReference type="EMBL" id="BPLR01019927">
    <property type="protein sequence ID" value="GIX73203.1"/>
    <property type="molecule type" value="Genomic_DNA"/>
</dbReference>
<protein>
    <submittedName>
        <fullName evidence="1">Uncharacterized protein</fullName>
    </submittedName>
</protein>
<accession>A0AAV4MMW9</accession>
<proteinExistence type="predicted"/>
<reference evidence="1 2" key="1">
    <citation type="submission" date="2021-06" db="EMBL/GenBank/DDBJ databases">
        <title>Caerostris extrusa draft genome.</title>
        <authorList>
            <person name="Kono N."/>
            <person name="Arakawa K."/>
        </authorList>
    </citation>
    <scope>NUCLEOTIDE SEQUENCE [LARGE SCALE GENOMIC DNA]</scope>
</reference>
<gene>
    <name evidence="1" type="ORF">CEXT_616791</name>
</gene>
<evidence type="ECO:0000313" key="1">
    <source>
        <dbReference type="EMBL" id="GIX73203.1"/>
    </source>
</evidence>
<dbReference type="Proteomes" id="UP001054945">
    <property type="component" value="Unassembled WGS sequence"/>
</dbReference>